<organism evidence="4 5">
    <name type="scientific">Dimorphilus gyrociliatus</name>
    <dbReference type="NCBI Taxonomy" id="2664684"/>
    <lineage>
        <taxon>Eukaryota</taxon>
        <taxon>Metazoa</taxon>
        <taxon>Spiralia</taxon>
        <taxon>Lophotrochozoa</taxon>
        <taxon>Annelida</taxon>
        <taxon>Polychaeta</taxon>
        <taxon>Polychaeta incertae sedis</taxon>
        <taxon>Dinophilidae</taxon>
        <taxon>Dimorphilus</taxon>
    </lineage>
</organism>
<dbReference type="AlphaFoldDB" id="A0A7I8V596"/>
<comment type="similarity">
    <text evidence="1">Belongs to the BROX family.</text>
</comment>
<evidence type="ECO:0000313" key="5">
    <source>
        <dbReference type="Proteomes" id="UP000549394"/>
    </source>
</evidence>
<dbReference type="InterPro" id="IPR038499">
    <property type="entry name" value="BRO1_sf"/>
</dbReference>
<dbReference type="InterPro" id="IPR038898">
    <property type="entry name" value="BROX"/>
</dbReference>
<comment type="caution">
    <text evidence="4">The sequence shown here is derived from an EMBL/GenBank/DDBJ whole genome shotgun (WGS) entry which is preliminary data.</text>
</comment>
<sequence>MAHWFHRNPLKASGPVSFDLRSVVSSSDAQKICSDAKLTRARILDLLSNPNNTIDNLEAAAKNYGELLAGFVTDIEDPSADSKLREMILFRWTNTLTGSKPTEKKDSIFELASILFNFALWYTKHAAKIAAKDEPNMEEAKEVHKCLRISAGIFKYIQSELVPKLKEAPEKGEDLENRILNAYIHQSTAEAQEVTIARAIELKHGASLISALAYETSNMYQSAHDSMISLEDPNLLKWKKYLLFKINIYMAYAFNYHGESLLASDKCGEAIKCLQESKKHFDSALNFGQEYSKTKGPGTTCRPHEHLFFRKLGPIVTRTLDKCVRENGFIYHHKVPTTTPALELKATYGLASPQDFEVPGLSSLWTKKAYEGFKIEKHVPDPNENKEKGKDVPPVKEADISQSKKDPGNSSGCVIS</sequence>
<evidence type="ECO:0000256" key="2">
    <source>
        <dbReference type="SAM" id="MobiDB-lite"/>
    </source>
</evidence>
<dbReference type="Pfam" id="PF03097">
    <property type="entry name" value="BRO1"/>
    <property type="match status" value="1"/>
</dbReference>
<dbReference type="InterPro" id="IPR004328">
    <property type="entry name" value="BRO1_dom"/>
</dbReference>
<name>A0A7I8V596_9ANNE</name>
<feature type="compositionally biased region" description="Basic and acidic residues" evidence="2">
    <location>
        <begin position="376"/>
        <end position="407"/>
    </location>
</feature>
<dbReference type="PANTHER" id="PTHR23032:SF13">
    <property type="entry name" value="BRO1 DOMAIN-CONTAINING PROTEIN BROX"/>
    <property type="match status" value="1"/>
</dbReference>
<evidence type="ECO:0000313" key="4">
    <source>
        <dbReference type="EMBL" id="CAD5110790.1"/>
    </source>
</evidence>
<protein>
    <submittedName>
        <fullName evidence="4">DgyrCDS155</fullName>
    </submittedName>
</protein>
<feature type="region of interest" description="Disordered" evidence="2">
    <location>
        <begin position="376"/>
        <end position="416"/>
    </location>
</feature>
<dbReference type="OrthoDB" id="10266451at2759"/>
<dbReference type="PROSITE" id="PS51180">
    <property type="entry name" value="BRO1"/>
    <property type="match status" value="1"/>
</dbReference>
<reference evidence="4 5" key="1">
    <citation type="submission" date="2020-08" db="EMBL/GenBank/DDBJ databases">
        <authorList>
            <person name="Hejnol A."/>
        </authorList>
    </citation>
    <scope>NUCLEOTIDE SEQUENCE [LARGE SCALE GENOMIC DNA]</scope>
</reference>
<dbReference type="PANTHER" id="PTHR23032">
    <property type="entry name" value="BRO1 DOMAIN-CONTAINING PROTEIN BROX"/>
    <property type="match status" value="1"/>
</dbReference>
<feature type="domain" description="BRO1" evidence="3">
    <location>
        <begin position="1"/>
        <end position="416"/>
    </location>
</feature>
<proteinExistence type="inferred from homology"/>
<dbReference type="Gene3D" id="1.25.40.280">
    <property type="entry name" value="alix/aip1 like domains"/>
    <property type="match status" value="1"/>
</dbReference>
<evidence type="ECO:0000259" key="3">
    <source>
        <dbReference type="PROSITE" id="PS51180"/>
    </source>
</evidence>
<dbReference type="EMBL" id="CAJFCJ010000001">
    <property type="protein sequence ID" value="CAD5110790.1"/>
    <property type="molecule type" value="Genomic_DNA"/>
</dbReference>
<dbReference type="Proteomes" id="UP000549394">
    <property type="component" value="Unassembled WGS sequence"/>
</dbReference>
<accession>A0A7I8V596</accession>
<evidence type="ECO:0000256" key="1">
    <source>
        <dbReference type="ARBA" id="ARBA00008901"/>
    </source>
</evidence>
<gene>
    <name evidence="4" type="ORF">DGYR_LOCUS151</name>
</gene>
<dbReference type="SMART" id="SM01041">
    <property type="entry name" value="BRO1"/>
    <property type="match status" value="1"/>
</dbReference>
<keyword evidence="5" id="KW-1185">Reference proteome</keyword>